<evidence type="ECO:0000313" key="2">
    <source>
        <dbReference type="Proteomes" id="UP000266861"/>
    </source>
</evidence>
<organism evidence="1 2">
    <name type="scientific">Diversispora epigaea</name>
    <dbReference type="NCBI Taxonomy" id="1348612"/>
    <lineage>
        <taxon>Eukaryota</taxon>
        <taxon>Fungi</taxon>
        <taxon>Fungi incertae sedis</taxon>
        <taxon>Mucoromycota</taxon>
        <taxon>Glomeromycotina</taxon>
        <taxon>Glomeromycetes</taxon>
        <taxon>Diversisporales</taxon>
        <taxon>Diversisporaceae</taxon>
        <taxon>Diversispora</taxon>
    </lineage>
</organism>
<sequence>MDDSAPQQCILAIGKTGNGKSFTGTVFGASTKVGHETTSETDKVTVNDCGNGRFYVDTPGFDDSDEKKNDDETARIILRTMVDKNITKLTTILWFVVPDNRATKSLRRQARFIESLAQYYGGNVWDNVIIVHKGTNIEQGPYDAAKEIARNFYKTKHDKFSYNDKGLLKKTSNFAILLLESLPLGDIRRKENLTSDELNSYGLFKTFKPERILAEYESLMKEHLEHPIPLTFQRFKCLKCSEKSDPRLAVAKCHWRGELVHSKKEKMVHRNGLILRHSRGTYWSHNNVKENYHPEPETWYHTSSTRERIHKNPHASWIHPGGLGGGEEYEIRDHSPGASATRWFPLGIVDPNDKKRTLTIIVVVVVIMAHQDVIRFVRIAVKI</sequence>
<comment type="caution">
    <text evidence="1">The sequence shown here is derived from an EMBL/GenBank/DDBJ whole genome shotgun (WGS) entry which is preliminary data.</text>
</comment>
<name>A0A397GBM1_9GLOM</name>
<keyword evidence="2" id="KW-1185">Reference proteome</keyword>
<reference evidence="1 2" key="1">
    <citation type="submission" date="2018-08" db="EMBL/GenBank/DDBJ databases">
        <title>Genome and evolution of the arbuscular mycorrhizal fungus Diversispora epigaea (formerly Glomus versiforme) and its bacterial endosymbionts.</title>
        <authorList>
            <person name="Sun X."/>
            <person name="Fei Z."/>
            <person name="Harrison M."/>
        </authorList>
    </citation>
    <scope>NUCLEOTIDE SEQUENCE [LARGE SCALE GENOMIC DNA]</scope>
    <source>
        <strain evidence="1 2">IT104</strain>
    </source>
</reference>
<accession>A0A397GBM1</accession>
<proteinExistence type="predicted"/>
<dbReference type="EMBL" id="PQFF01000469">
    <property type="protein sequence ID" value="RHZ48415.1"/>
    <property type="molecule type" value="Genomic_DNA"/>
</dbReference>
<dbReference type="STRING" id="1348612.A0A397GBM1"/>
<dbReference type="AlphaFoldDB" id="A0A397GBM1"/>
<protein>
    <recommendedName>
        <fullName evidence="3">AIG1-type G domain-containing protein</fullName>
    </recommendedName>
</protein>
<dbReference type="Proteomes" id="UP000266861">
    <property type="component" value="Unassembled WGS sequence"/>
</dbReference>
<dbReference type="SUPFAM" id="SSF52540">
    <property type="entry name" value="P-loop containing nucleoside triphosphate hydrolases"/>
    <property type="match status" value="1"/>
</dbReference>
<dbReference type="OrthoDB" id="8954335at2759"/>
<dbReference type="Gene3D" id="3.40.50.300">
    <property type="entry name" value="P-loop containing nucleotide triphosphate hydrolases"/>
    <property type="match status" value="1"/>
</dbReference>
<evidence type="ECO:0008006" key="3">
    <source>
        <dbReference type="Google" id="ProtNLM"/>
    </source>
</evidence>
<gene>
    <name evidence="1" type="ORF">Glove_551g58</name>
</gene>
<dbReference type="InterPro" id="IPR027417">
    <property type="entry name" value="P-loop_NTPase"/>
</dbReference>
<evidence type="ECO:0000313" key="1">
    <source>
        <dbReference type="EMBL" id="RHZ48415.1"/>
    </source>
</evidence>